<sequence>MAQVAKATQSESGRRQGFWPDPEHGADDWGGRPDQDEAEELQGASLGGLWVHRRLGGAPLASHHGPAHVQLLARLGGEEEEDQRWIRMSGGIGDLDKRRRGVAMR</sequence>
<proteinExistence type="predicted"/>
<evidence type="ECO:0000313" key="2">
    <source>
        <dbReference type="EMBL" id="EMS46620.1"/>
    </source>
</evidence>
<dbReference type="EMBL" id="KD271865">
    <property type="protein sequence ID" value="EMS46620.1"/>
    <property type="molecule type" value="Genomic_DNA"/>
</dbReference>
<reference evidence="2" key="1">
    <citation type="journal article" date="2013" name="Nature">
        <title>Draft genome of the wheat A-genome progenitor Triticum urartu.</title>
        <authorList>
            <person name="Ling H.Q."/>
            <person name="Zhao S."/>
            <person name="Liu D."/>
            <person name="Wang J."/>
            <person name="Sun H."/>
            <person name="Zhang C."/>
            <person name="Fan H."/>
            <person name="Li D."/>
            <person name="Dong L."/>
            <person name="Tao Y."/>
            <person name="Gao C."/>
            <person name="Wu H."/>
            <person name="Li Y."/>
            <person name="Cui Y."/>
            <person name="Guo X."/>
            <person name="Zheng S."/>
            <person name="Wang B."/>
            <person name="Yu K."/>
            <person name="Liang Q."/>
            <person name="Yang W."/>
            <person name="Lou X."/>
            <person name="Chen J."/>
            <person name="Feng M."/>
            <person name="Jian J."/>
            <person name="Zhang X."/>
            <person name="Luo G."/>
            <person name="Jiang Y."/>
            <person name="Liu J."/>
            <person name="Wang Z."/>
            <person name="Sha Y."/>
            <person name="Zhang B."/>
            <person name="Wu H."/>
            <person name="Tang D."/>
            <person name="Shen Q."/>
            <person name="Xue P."/>
            <person name="Zou S."/>
            <person name="Wang X."/>
            <person name="Liu X."/>
            <person name="Wang F."/>
            <person name="Yang Y."/>
            <person name="An X."/>
            <person name="Dong Z."/>
            <person name="Zhang K."/>
            <person name="Zhang X."/>
            <person name="Luo M.C."/>
            <person name="Dvorak J."/>
            <person name="Tong Y."/>
            <person name="Wang J."/>
            <person name="Yang H."/>
            <person name="Li Z."/>
            <person name="Wang D."/>
            <person name="Zhang A."/>
            <person name="Wang J."/>
        </authorList>
    </citation>
    <scope>NUCLEOTIDE SEQUENCE</scope>
</reference>
<evidence type="ECO:0000256" key="1">
    <source>
        <dbReference type="SAM" id="MobiDB-lite"/>
    </source>
</evidence>
<accession>M7Z2Q3</accession>
<gene>
    <name evidence="2" type="ORF">TRIUR3_15026</name>
</gene>
<organism evidence="2">
    <name type="scientific">Triticum urartu</name>
    <name type="common">Red wild einkorn</name>
    <name type="synonym">Crithodium urartu</name>
    <dbReference type="NCBI Taxonomy" id="4572"/>
    <lineage>
        <taxon>Eukaryota</taxon>
        <taxon>Viridiplantae</taxon>
        <taxon>Streptophyta</taxon>
        <taxon>Embryophyta</taxon>
        <taxon>Tracheophyta</taxon>
        <taxon>Spermatophyta</taxon>
        <taxon>Magnoliopsida</taxon>
        <taxon>Liliopsida</taxon>
        <taxon>Poales</taxon>
        <taxon>Poaceae</taxon>
        <taxon>BOP clade</taxon>
        <taxon>Pooideae</taxon>
        <taxon>Triticodae</taxon>
        <taxon>Triticeae</taxon>
        <taxon>Triticinae</taxon>
        <taxon>Triticum</taxon>
    </lineage>
</organism>
<name>M7Z2Q3_TRIUA</name>
<dbReference type="AlphaFoldDB" id="M7Z2Q3"/>
<feature type="compositionally biased region" description="Polar residues" evidence="1">
    <location>
        <begin position="1"/>
        <end position="11"/>
    </location>
</feature>
<feature type="compositionally biased region" description="Basic and acidic residues" evidence="1">
    <location>
        <begin position="21"/>
        <end position="35"/>
    </location>
</feature>
<feature type="region of interest" description="Disordered" evidence="1">
    <location>
        <begin position="1"/>
        <end position="45"/>
    </location>
</feature>
<protein>
    <submittedName>
        <fullName evidence="2">Uncharacterized protein</fullName>
    </submittedName>
</protein>